<dbReference type="KEGG" id="mym:A176_001050"/>
<evidence type="ECO:0000256" key="1">
    <source>
        <dbReference type="SAM" id="Phobius"/>
    </source>
</evidence>
<organism evidence="2 3">
    <name type="scientific">Pseudomyxococcus hansupus</name>
    <dbReference type="NCBI Taxonomy" id="1297742"/>
    <lineage>
        <taxon>Bacteria</taxon>
        <taxon>Pseudomonadati</taxon>
        <taxon>Myxococcota</taxon>
        <taxon>Myxococcia</taxon>
        <taxon>Myxococcales</taxon>
        <taxon>Cystobacterineae</taxon>
        <taxon>Myxococcaceae</taxon>
        <taxon>Pseudomyxococcus</taxon>
    </lineage>
</organism>
<dbReference type="STRING" id="1297742.A176_001050"/>
<feature type="transmembrane region" description="Helical" evidence="1">
    <location>
        <begin position="124"/>
        <end position="144"/>
    </location>
</feature>
<evidence type="ECO:0000313" key="2">
    <source>
        <dbReference type="EMBL" id="AKQ64138.1"/>
    </source>
</evidence>
<feature type="transmembrane region" description="Helical" evidence="1">
    <location>
        <begin position="210"/>
        <end position="228"/>
    </location>
</feature>
<dbReference type="PATRIC" id="fig|1297742.4.peg.1065"/>
<feature type="transmembrane region" description="Helical" evidence="1">
    <location>
        <begin position="25"/>
        <end position="43"/>
    </location>
</feature>
<keyword evidence="1" id="KW-1133">Transmembrane helix</keyword>
<keyword evidence="1" id="KW-0812">Transmembrane</keyword>
<feature type="transmembrane region" description="Helical" evidence="1">
    <location>
        <begin position="89"/>
        <end position="108"/>
    </location>
</feature>
<feature type="transmembrane region" description="Helical" evidence="1">
    <location>
        <begin position="55"/>
        <end position="77"/>
    </location>
</feature>
<reference evidence="2 3" key="1">
    <citation type="journal article" date="2016" name="PLoS ONE">
        <title>Complete Genome Sequence and Comparative Genomics of a Novel Myxobacterium Myxococcus hansupus.</title>
        <authorList>
            <person name="Sharma G."/>
            <person name="Narwani T."/>
            <person name="Subramanian S."/>
        </authorList>
    </citation>
    <scope>NUCLEOTIDE SEQUENCE [LARGE SCALE GENOMIC DNA]</scope>
    <source>
        <strain evidence="3">mixupus</strain>
    </source>
</reference>
<evidence type="ECO:0000313" key="3">
    <source>
        <dbReference type="Proteomes" id="UP000009026"/>
    </source>
</evidence>
<feature type="transmembrane region" description="Helical" evidence="1">
    <location>
        <begin position="240"/>
        <end position="258"/>
    </location>
</feature>
<protein>
    <submittedName>
        <fullName evidence="2">Uncharacterized protein</fullName>
    </submittedName>
</protein>
<keyword evidence="3" id="KW-1185">Reference proteome</keyword>
<dbReference type="eggNOG" id="ENOG5033HA6">
    <property type="taxonomic scope" value="Bacteria"/>
</dbReference>
<dbReference type="EMBL" id="CP012109">
    <property type="protein sequence ID" value="AKQ64138.1"/>
    <property type="molecule type" value="Genomic_DNA"/>
</dbReference>
<name>A0A0H4WRD2_9BACT</name>
<proteinExistence type="predicted"/>
<keyword evidence="1" id="KW-0472">Membrane</keyword>
<dbReference type="Proteomes" id="UP000009026">
    <property type="component" value="Chromosome"/>
</dbReference>
<dbReference type="AlphaFoldDB" id="A0A0H4WRD2"/>
<accession>A0A0H4WRD2</accession>
<sequence length="269" mass="28415">MTSSSAGNHAGGVVEAIPRAEYGRLAVLTTAMPIAVLATNWYLPPGWNLVGTTAMLTAGLLVLGKAISGVPLALLISERNLMSLSRFQALVWTVVVMGGYLTMTLARVKAGGQSAVGVAIPQELWIAMGIATTSLLGTPLVLGAKRARSPDEKLVQNTSEQLAEPTTDIDAHRQGVLYANPHLTDARMADMFQGDEVGNTAHIDLAKVQMFYFTLIAATGYFMDVAMAVMRKSHDALPELSQGMLALLAISHGGYLLGKTGDHSNSKPA</sequence>
<gene>
    <name evidence="2" type="ORF">A176_001050</name>
</gene>